<gene>
    <name evidence="1" type="ORF">M9H77_19037</name>
</gene>
<organism evidence="1 2">
    <name type="scientific">Catharanthus roseus</name>
    <name type="common">Madagascar periwinkle</name>
    <name type="synonym">Vinca rosea</name>
    <dbReference type="NCBI Taxonomy" id="4058"/>
    <lineage>
        <taxon>Eukaryota</taxon>
        <taxon>Viridiplantae</taxon>
        <taxon>Streptophyta</taxon>
        <taxon>Embryophyta</taxon>
        <taxon>Tracheophyta</taxon>
        <taxon>Spermatophyta</taxon>
        <taxon>Magnoliopsida</taxon>
        <taxon>eudicotyledons</taxon>
        <taxon>Gunneridae</taxon>
        <taxon>Pentapetalae</taxon>
        <taxon>asterids</taxon>
        <taxon>lamiids</taxon>
        <taxon>Gentianales</taxon>
        <taxon>Apocynaceae</taxon>
        <taxon>Rauvolfioideae</taxon>
        <taxon>Vinceae</taxon>
        <taxon>Catharanthinae</taxon>
        <taxon>Catharanthus</taxon>
    </lineage>
</organism>
<dbReference type="Proteomes" id="UP001060085">
    <property type="component" value="Linkage Group LG04"/>
</dbReference>
<sequence>MALASEINHQKWEGKAVAKLKNGVKAEQIWSLLTEDFCNFDKWLPTIDTCHQIEGDNGKPGLIRYCSSSSSTKWCQEKLIAIDPKVRCLSYEILSNNLGFKSYVSTIKVLKSTEIGGDSEEEEELGGGCEIEWSFVADPVDGLSCEGLGDYINYSLKGMVENMEKALFNQMEIN</sequence>
<dbReference type="EMBL" id="CM044704">
    <property type="protein sequence ID" value="KAI5669184.1"/>
    <property type="molecule type" value="Genomic_DNA"/>
</dbReference>
<proteinExistence type="predicted"/>
<accession>A0ACC0B946</accession>
<reference evidence="2" key="1">
    <citation type="journal article" date="2023" name="Nat. Plants">
        <title>Single-cell RNA sequencing provides a high-resolution roadmap for understanding the multicellular compartmentation of specialized metabolism.</title>
        <authorList>
            <person name="Sun S."/>
            <person name="Shen X."/>
            <person name="Li Y."/>
            <person name="Li Y."/>
            <person name="Wang S."/>
            <person name="Li R."/>
            <person name="Zhang H."/>
            <person name="Shen G."/>
            <person name="Guo B."/>
            <person name="Wei J."/>
            <person name="Xu J."/>
            <person name="St-Pierre B."/>
            <person name="Chen S."/>
            <person name="Sun C."/>
        </authorList>
    </citation>
    <scope>NUCLEOTIDE SEQUENCE [LARGE SCALE GENOMIC DNA]</scope>
</reference>
<name>A0ACC0B946_CATRO</name>
<evidence type="ECO:0000313" key="2">
    <source>
        <dbReference type="Proteomes" id="UP001060085"/>
    </source>
</evidence>
<comment type="caution">
    <text evidence="1">The sequence shown here is derived from an EMBL/GenBank/DDBJ whole genome shotgun (WGS) entry which is preliminary data.</text>
</comment>
<evidence type="ECO:0000313" key="1">
    <source>
        <dbReference type="EMBL" id="KAI5669184.1"/>
    </source>
</evidence>
<keyword evidence="2" id="KW-1185">Reference proteome</keyword>
<protein>
    <submittedName>
        <fullName evidence="1">Uncharacterized protein</fullName>
    </submittedName>
</protein>